<evidence type="ECO:0000313" key="3">
    <source>
        <dbReference type="EMBL" id="KAK6308507.1"/>
    </source>
</evidence>
<dbReference type="SMART" id="SM00208">
    <property type="entry name" value="TNFR"/>
    <property type="match status" value="3"/>
</dbReference>
<feature type="domain" description="TNFR-Cys" evidence="2">
    <location>
        <begin position="22"/>
        <end position="64"/>
    </location>
</feature>
<comment type="caution">
    <text evidence="3">The sequence shown here is derived from an EMBL/GenBank/DDBJ whole genome shotgun (WGS) entry which is preliminary data.</text>
</comment>
<dbReference type="Proteomes" id="UP001356427">
    <property type="component" value="Unassembled WGS sequence"/>
</dbReference>
<dbReference type="GO" id="GO:0009897">
    <property type="term" value="C:external side of plasma membrane"/>
    <property type="evidence" value="ECO:0007669"/>
    <property type="project" value="TreeGrafter"/>
</dbReference>
<protein>
    <recommendedName>
        <fullName evidence="2">TNFR-Cys domain-containing protein</fullName>
    </recommendedName>
</protein>
<sequence>MCSPGNRVHKHCTEFTSTSCVSCVDSTFLDEPNGLMKCAPCSSCDSGLGLRVKQPCKPESDDFCGPLEGFFCLLSDKDGCRIAQKHSSCKPGQYIRHTGTTSTDTVCSDCTGDTYSDGSLTACQSHTECESLGLQEMKPGSPWSDSECGPQLSHSTARSSAVASMTVILAGAVYILVI</sequence>
<keyword evidence="4" id="KW-1185">Reference proteome</keyword>
<dbReference type="SUPFAM" id="SSF57586">
    <property type="entry name" value="TNF receptor-like"/>
    <property type="match status" value="2"/>
</dbReference>
<dbReference type="PANTHER" id="PTHR46838:SF1">
    <property type="entry name" value="TUMOR NECROSIS FACTOR RECEPTOR SUPERFAMILY MEMBER 14"/>
    <property type="match status" value="1"/>
</dbReference>
<dbReference type="AlphaFoldDB" id="A0AAN8LB43"/>
<dbReference type="PRINTS" id="PR01965">
    <property type="entry name" value="TNFACTORR14"/>
</dbReference>
<dbReference type="GO" id="GO:0046642">
    <property type="term" value="P:negative regulation of alpha-beta T cell proliferation"/>
    <property type="evidence" value="ECO:0007669"/>
    <property type="project" value="TreeGrafter"/>
</dbReference>
<accession>A0AAN8LB43</accession>
<dbReference type="PANTHER" id="PTHR46838">
    <property type="entry name" value="TUMOR NECROSIS FACTOR RECEPTOR SUPERFAMILY MEMBER 14"/>
    <property type="match status" value="1"/>
</dbReference>
<organism evidence="3 4">
    <name type="scientific">Coregonus suidteri</name>
    <dbReference type="NCBI Taxonomy" id="861788"/>
    <lineage>
        <taxon>Eukaryota</taxon>
        <taxon>Metazoa</taxon>
        <taxon>Chordata</taxon>
        <taxon>Craniata</taxon>
        <taxon>Vertebrata</taxon>
        <taxon>Euteleostomi</taxon>
        <taxon>Actinopterygii</taxon>
        <taxon>Neopterygii</taxon>
        <taxon>Teleostei</taxon>
        <taxon>Protacanthopterygii</taxon>
        <taxon>Salmoniformes</taxon>
        <taxon>Salmonidae</taxon>
        <taxon>Coregoninae</taxon>
        <taxon>Coregonus</taxon>
    </lineage>
</organism>
<name>A0AAN8LB43_9TELE</name>
<dbReference type="InterPro" id="IPR022332">
    <property type="entry name" value="TNFR_14"/>
</dbReference>
<evidence type="ECO:0000256" key="1">
    <source>
        <dbReference type="PROSITE-ProRule" id="PRU00206"/>
    </source>
</evidence>
<dbReference type="CDD" id="cd13405">
    <property type="entry name" value="TNFRSF14_teleost"/>
    <property type="match status" value="1"/>
</dbReference>
<dbReference type="GO" id="GO:0002720">
    <property type="term" value="P:positive regulation of cytokine production involved in immune response"/>
    <property type="evidence" value="ECO:0007669"/>
    <property type="project" value="TreeGrafter"/>
</dbReference>
<dbReference type="EMBL" id="JAGTTL010000019">
    <property type="protein sequence ID" value="KAK6308507.1"/>
    <property type="molecule type" value="Genomic_DNA"/>
</dbReference>
<feature type="repeat" description="TNFR-Cys" evidence="1">
    <location>
        <begin position="22"/>
        <end position="64"/>
    </location>
</feature>
<dbReference type="Pfam" id="PF00020">
    <property type="entry name" value="TNFR_c6"/>
    <property type="match status" value="2"/>
</dbReference>
<gene>
    <name evidence="3" type="ORF">J4Q44_G00217780</name>
</gene>
<dbReference type="GO" id="GO:0050830">
    <property type="term" value="P:defense response to Gram-positive bacterium"/>
    <property type="evidence" value="ECO:0007669"/>
    <property type="project" value="TreeGrafter"/>
</dbReference>
<feature type="disulfide bond" evidence="1">
    <location>
        <begin position="23"/>
        <end position="38"/>
    </location>
</feature>
<keyword evidence="1" id="KW-1015">Disulfide bond</keyword>
<evidence type="ECO:0000313" key="4">
    <source>
        <dbReference type="Proteomes" id="UP001356427"/>
    </source>
</evidence>
<reference evidence="3 4" key="1">
    <citation type="submission" date="2021-04" db="EMBL/GenBank/DDBJ databases">
        <authorList>
            <person name="De Guttry C."/>
            <person name="Zahm M."/>
            <person name="Klopp C."/>
            <person name="Cabau C."/>
            <person name="Louis A."/>
            <person name="Berthelot C."/>
            <person name="Parey E."/>
            <person name="Roest Crollius H."/>
            <person name="Montfort J."/>
            <person name="Robinson-Rechavi M."/>
            <person name="Bucao C."/>
            <person name="Bouchez O."/>
            <person name="Gislard M."/>
            <person name="Lluch J."/>
            <person name="Milhes M."/>
            <person name="Lampietro C."/>
            <person name="Lopez Roques C."/>
            <person name="Donnadieu C."/>
            <person name="Braasch I."/>
            <person name="Desvignes T."/>
            <person name="Postlethwait J."/>
            <person name="Bobe J."/>
            <person name="Wedekind C."/>
            <person name="Guiguen Y."/>
        </authorList>
    </citation>
    <scope>NUCLEOTIDE SEQUENCE [LARGE SCALE GENOMIC DNA]</scope>
    <source>
        <strain evidence="3">Cs_M1</strain>
        <tissue evidence="3">Blood</tissue>
    </source>
</reference>
<evidence type="ECO:0000259" key="2">
    <source>
        <dbReference type="PROSITE" id="PS50050"/>
    </source>
</evidence>
<proteinExistence type="predicted"/>
<dbReference type="GO" id="GO:2000406">
    <property type="term" value="P:positive regulation of T cell migration"/>
    <property type="evidence" value="ECO:0007669"/>
    <property type="project" value="TreeGrafter"/>
</dbReference>
<dbReference type="PROSITE" id="PS50050">
    <property type="entry name" value="TNFR_NGFR_2"/>
    <property type="match status" value="1"/>
</dbReference>
<dbReference type="GO" id="GO:0050829">
    <property type="term" value="P:defense response to Gram-negative bacterium"/>
    <property type="evidence" value="ECO:0007669"/>
    <property type="project" value="TreeGrafter"/>
</dbReference>
<comment type="caution">
    <text evidence="1">Lacks conserved residue(s) required for the propagation of feature annotation.</text>
</comment>
<dbReference type="CDD" id="cd00185">
    <property type="entry name" value="TNFRSF"/>
    <property type="match status" value="1"/>
</dbReference>
<dbReference type="Gene3D" id="2.10.50.10">
    <property type="entry name" value="Tumor Necrosis Factor Receptor, subunit A, domain 2"/>
    <property type="match status" value="3"/>
</dbReference>
<dbReference type="InterPro" id="IPR001368">
    <property type="entry name" value="TNFR/NGFR_Cys_rich_reg"/>
</dbReference>